<keyword evidence="2" id="KW-1133">Transmembrane helix</keyword>
<gene>
    <name evidence="3" type="ORF">COU16_02430</name>
</gene>
<feature type="region of interest" description="Disordered" evidence="1">
    <location>
        <begin position="74"/>
        <end position="98"/>
    </location>
</feature>
<proteinExistence type="predicted"/>
<organism evidence="3 4">
    <name type="scientific">Candidatus Kaiserbacteria bacterium CG10_big_fil_rev_8_21_14_0_10_47_16</name>
    <dbReference type="NCBI Taxonomy" id="1974608"/>
    <lineage>
        <taxon>Bacteria</taxon>
        <taxon>Candidatus Kaiseribacteriota</taxon>
    </lineage>
</organism>
<evidence type="ECO:0000313" key="4">
    <source>
        <dbReference type="Proteomes" id="UP000229344"/>
    </source>
</evidence>
<reference evidence="4" key="1">
    <citation type="submission" date="2017-09" db="EMBL/GenBank/DDBJ databases">
        <title>Depth-based differentiation of microbial function through sediment-hosted aquifers and enrichment of novel symbionts in the deep terrestrial subsurface.</title>
        <authorList>
            <person name="Probst A.J."/>
            <person name="Ladd B."/>
            <person name="Jarett J.K."/>
            <person name="Geller-Mcgrath D.E."/>
            <person name="Sieber C.M.K."/>
            <person name="Emerson J.B."/>
            <person name="Anantharaman K."/>
            <person name="Thomas B.C."/>
            <person name="Malmstrom R."/>
            <person name="Stieglmeier M."/>
            <person name="Klingl A."/>
            <person name="Woyke T."/>
            <person name="Ryan C.M."/>
            <person name="Banfield J.F."/>
        </authorList>
    </citation>
    <scope>NUCLEOTIDE SEQUENCE [LARGE SCALE GENOMIC DNA]</scope>
</reference>
<evidence type="ECO:0000256" key="1">
    <source>
        <dbReference type="SAM" id="MobiDB-lite"/>
    </source>
</evidence>
<dbReference type="Proteomes" id="UP000229344">
    <property type="component" value="Unassembled WGS sequence"/>
</dbReference>
<dbReference type="AlphaFoldDB" id="A0A2H0UDB6"/>
<accession>A0A2H0UDB6</accession>
<keyword evidence="2" id="KW-0812">Transmembrane</keyword>
<dbReference type="EMBL" id="PFBI01000006">
    <property type="protein sequence ID" value="PIR84414.1"/>
    <property type="molecule type" value="Genomic_DNA"/>
</dbReference>
<protein>
    <submittedName>
        <fullName evidence="3">Uncharacterized protein</fullName>
    </submittedName>
</protein>
<evidence type="ECO:0000256" key="2">
    <source>
        <dbReference type="SAM" id="Phobius"/>
    </source>
</evidence>
<keyword evidence="2" id="KW-0472">Membrane</keyword>
<evidence type="ECO:0000313" key="3">
    <source>
        <dbReference type="EMBL" id="PIR84414.1"/>
    </source>
</evidence>
<feature type="transmembrane region" description="Helical" evidence="2">
    <location>
        <begin position="20"/>
        <end position="38"/>
    </location>
</feature>
<comment type="caution">
    <text evidence="3">The sequence shown here is derived from an EMBL/GenBank/DDBJ whole genome shotgun (WGS) entry which is preliminary data.</text>
</comment>
<sequence>MSFLEKIKSQSPTMKAHISFWSAFAIVGIIALMWTATLPSQFTQNAPIAETAKETVGPFSSFFGNVRTQLGAAFGAASSTESGKNTEQPTPSGATKDQGLVPVLNFNAATTTTPKAAPANVVLIGTSSAKSTME</sequence>
<name>A0A2H0UDB6_9BACT</name>
<feature type="compositionally biased region" description="Polar residues" evidence="1">
    <location>
        <begin position="77"/>
        <end position="95"/>
    </location>
</feature>